<dbReference type="PANTHER" id="PTHR32552">
    <property type="entry name" value="FERRICHROME IRON RECEPTOR-RELATED"/>
    <property type="match status" value="1"/>
</dbReference>
<dbReference type="InterPro" id="IPR011662">
    <property type="entry name" value="Secretin/TonB_short_N"/>
</dbReference>
<keyword evidence="7 16" id="KW-0732">Signal</keyword>
<accession>A0ABV8DBZ6</accession>
<evidence type="ECO:0000256" key="15">
    <source>
        <dbReference type="RuleBase" id="RU003357"/>
    </source>
</evidence>
<evidence type="ECO:0000313" key="19">
    <source>
        <dbReference type="Proteomes" id="UP001595693"/>
    </source>
</evidence>
<evidence type="ECO:0000256" key="11">
    <source>
        <dbReference type="ARBA" id="ARBA00023136"/>
    </source>
</evidence>
<keyword evidence="8" id="KW-0408">Iron</keyword>
<dbReference type="InterPro" id="IPR037066">
    <property type="entry name" value="Plug_dom_sf"/>
</dbReference>
<dbReference type="SMART" id="SM00965">
    <property type="entry name" value="STN"/>
    <property type="match status" value="1"/>
</dbReference>
<evidence type="ECO:0000313" key="18">
    <source>
        <dbReference type="EMBL" id="MFC3935826.1"/>
    </source>
</evidence>
<reference evidence="19" key="1">
    <citation type="journal article" date="2019" name="Int. J. Syst. Evol. Microbiol.">
        <title>The Global Catalogue of Microorganisms (GCM) 10K type strain sequencing project: providing services to taxonomists for standard genome sequencing and annotation.</title>
        <authorList>
            <consortium name="The Broad Institute Genomics Platform"/>
            <consortium name="The Broad Institute Genome Sequencing Center for Infectious Disease"/>
            <person name="Wu L."/>
            <person name="Ma J."/>
        </authorList>
    </citation>
    <scope>NUCLEOTIDE SEQUENCE [LARGE SCALE GENOMIC DNA]</scope>
    <source>
        <strain evidence="19">CCUG 2113</strain>
    </source>
</reference>
<evidence type="ECO:0000256" key="16">
    <source>
        <dbReference type="SAM" id="SignalP"/>
    </source>
</evidence>
<evidence type="ECO:0000256" key="1">
    <source>
        <dbReference type="ARBA" id="ARBA00004571"/>
    </source>
</evidence>
<evidence type="ECO:0000256" key="8">
    <source>
        <dbReference type="ARBA" id="ARBA00023004"/>
    </source>
</evidence>
<proteinExistence type="inferred from homology"/>
<evidence type="ECO:0000259" key="17">
    <source>
        <dbReference type="SMART" id="SM00965"/>
    </source>
</evidence>
<evidence type="ECO:0000256" key="6">
    <source>
        <dbReference type="ARBA" id="ARBA00022692"/>
    </source>
</evidence>
<dbReference type="InterPro" id="IPR010105">
    <property type="entry name" value="TonB_sidphr_rcpt"/>
</dbReference>
<dbReference type="InterPro" id="IPR036942">
    <property type="entry name" value="Beta-barrel_TonB_sf"/>
</dbReference>
<evidence type="ECO:0000256" key="13">
    <source>
        <dbReference type="ARBA" id="ARBA00023237"/>
    </source>
</evidence>
<dbReference type="PANTHER" id="PTHR32552:SF68">
    <property type="entry name" value="FERRICHROME OUTER MEMBRANE TRANSPORTER_PHAGE RECEPTOR"/>
    <property type="match status" value="1"/>
</dbReference>
<keyword evidence="11 14" id="KW-0472">Membrane</keyword>
<comment type="similarity">
    <text evidence="2 14 15">Belongs to the TonB-dependent receptor family.</text>
</comment>
<evidence type="ECO:0000256" key="3">
    <source>
        <dbReference type="ARBA" id="ARBA00022448"/>
    </source>
</evidence>
<keyword evidence="9" id="KW-0406">Ion transport</keyword>
<dbReference type="EMBL" id="JBHSAJ010000040">
    <property type="protein sequence ID" value="MFC3935826.1"/>
    <property type="molecule type" value="Genomic_DNA"/>
</dbReference>
<evidence type="ECO:0000256" key="7">
    <source>
        <dbReference type="ARBA" id="ARBA00022729"/>
    </source>
</evidence>
<dbReference type="Gene3D" id="2.40.170.20">
    <property type="entry name" value="TonB-dependent receptor, beta-barrel domain"/>
    <property type="match status" value="1"/>
</dbReference>
<dbReference type="SUPFAM" id="SSF56935">
    <property type="entry name" value="Porins"/>
    <property type="match status" value="1"/>
</dbReference>
<evidence type="ECO:0000256" key="9">
    <source>
        <dbReference type="ARBA" id="ARBA00023065"/>
    </source>
</evidence>
<evidence type="ECO:0000256" key="5">
    <source>
        <dbReference type="ARBA" id="ARBA00022496"/>
    </source>
</evidence>
<dbReference type="Pfam" id="PF00593">
    <property type="entry name" value="TonB_dep_Rec_b-barrel"/>
    <property type="match status" value="1"/>
</dbReference>
<keyword evidence="12 18" id="KW-0675">Receptor</keyword>
<dbReference type="Pfam" id="PF07660">
    <property type="entry name" value="STN"/>
    <property type="match status" value="1"/>
</dbReference>
<evidence type="ECO:0000256" key="10">
    <source>
        <dbReference type="ARBA" id="ARBA00023077"/>
    </source>
</evidence>
<organism evidence="18 19">
    <name type="scientific">Acidovorax facilis</name>
    <dbReference type="NCBI Taxonomy" id="12917"/>
    <lineage>
        <taxon>Bacteria</taxon>
        <taxon>Pseudomonadati</taxon>
        <taxon>Pseudomonadota</taxon>
        <taxon>Betaproteobacteria</taxon>
        <taxon>Burkholderiales</taxon>
        <taxon>Comamonadaceae</taxon>
        <taxon>Acidovorax</taxon>
    </lineage>
</organism>
<feature type="domain" description="Secretin/TonB short N-terminal" evidence="17">
    <location>
        <begin position="60"/>
        <end position="110"/>
    </location>
</feature>
<keyword evidence="5" id="KW-0410">Iron transport</keyword>
<dbReference type="PROSITE" id="PS52016">
    <property type="entry name" value="TONB_DEPENDENT_REC_3"/>
    <property type="match status" value="1"/>
</dbReference>
<name>A0ABV8DBZ6_9BURK</name>
<dbReference type="RefSeq" id="WP_252635604.1">
    <property type="nucleotide sequence ID" value="NZ_JAMXAX010000018.1"/>
</dbReference>
<feature type="chain" id="PRO_5045966560" evidence="16">
    <location>
        <begin position="30"/>
        <end position="807"/>
    </location>
</feature>
<dbReference type="InterPro" id="IPR000531">
    <property type="entry name" value="Beta-barrel_TonB"/>
</dbReference>
<gene>
    <name evidence="18" type="ORF">ACFOW3_14495</name>
</gene>
<dbReference type="InterPro" id="IPR012910">
    <property type="entry name" value="Plug_dom"/>
</dbReference>
<keyword evidence="10 15" id="KW-0798">TonB box</keyword>
<protein>
    <submittedName>
        <fullName evidence="18">TonB-dependent siderophore receptor</fullName>
    </submittedName>
</protein>
<dbReference type="Gene3D" id="3.55.50.30">
    <property type="match status" value="1"/>
</dbReference>
<comment type="caution">
    <text evidence="18">The sequence shown here is derived from an EMBL/GenBank/DDBJ whole genome shotgun (WGS) entry which is preliminary data.</text>
</comment>
<keyword evidence="3 14" id="KW-0813">Transport</keyword>
<dbReference type="NCBIfam" id="TIGR01783">
    <property type="entry name" value="TonB-siderophor"/>
    <property type="match status" value="1"/>
</dbReference>
<dbReference type="Gene3D" id="2.170.130.10">
    <property type="entry name" value="TonB-dependent receptor, plug domain"/>
    <property type="match status" value="1"/>
</dbReference>
<evidence type="ECO:0000256" key="14">
    <source>
        <dbReference type="PROSITE-ProRule" id="PRU01360"/>
    </source>
</evidence>
<dbReference type="Pfam" id="PF07715">
    <property type="entry name" value="Plug"/>
    <property type="match status" value="1"/>
</dbReference>
<comment type="subcellular location">
    <subcellularLocation>
        <location evidence="1 14">Cell outer membrane</location>
        <topology evidence="1 14">Multi-pass membrane protein</topology>
    </subcellularLocation>
</comment>
<keyword evidence="13 14" id="KW-0998">Cell outer membrane</keyword>
<keyword evidence="19" id="KW-1185">Reference proteome</keyword>
<evidence type="ECO:0000256" key="4">
    <source>
        <dbReference type="ARBA" id="ARBA00022452"/>
    </source>
</evidence>
<evidence type="ECO:0000256" key="2">
    <source>
        <dbReference type="ARBA" id="ARBA00009810"/>
    </source>
</evidence>
<sequence length="807" mass="87755">MRHPHLLFNPAPLTLAIALAISTPGLVHAQAATTDKPVAISIAAQPLDAALNELAAATGVPVAFSPALVAGKKAPAVKGNLTPREAVNQLLSGSGLVATQEGGSMVIKAARSPGEQGAMLPTVTVKAAAETETATGPVRGYVAKRSTTGTKTDTSIIETPQSISVLGRQEMEDRGALSVMEALRYVPGVVGERAGVDTRGQEDWLNLRGFSGFGTSLYQDGLRMNTDANNYTNQRSESYGLERVEVLRGPASVLYGKGDAGGIVNRVSKRPRTDAPREVEVQFGNRNRRQLAADIGGAADEQGTVLYRVVGLGVAADTQDEYANGDAVSNSRMYLAPSLMWAPSQNTSLTILSEFFRDRNDGFAFRYSPPGASSRKASSVLVGEPSFTGYDQDQAAIGYQFEHRLNDSWTVRQNTRLSNIDVTYRRITARSLASDGRTLARRVRVFEENSKQLAIDTHIEGRLNTADVEHKLLFGLDAERLKTSNLAFSGEVGALDILNPVYDQATTVSPTADIGDSRQHFHQWGFYAQDQMRLNRNWLVTLGGRMDWTSVESLDHMADTAIEQKDNKFTGRLGINYITQSGWTPYFSYATSFLPTLGLDANGNTFKPTQGKQYEVGVKYSPDSGRSLFTAALFDLRKNNVLTIDPDDPDFQVQKGAIRSRGLELEAKTPIARGLDLLANYTYNDVKITKSNDVDLGKTPTATPTQTASAWLNYRFQAGDWRGLGIGLGVRHVGSTYSDEANQSRTPSFTLFDAAISYDTGPWRLALNVSNLMDKEHVVNCIESVGGSKICKYGQERTVVLSAKYRF</sequence>
<dbReference type="InterPro" id="IPR039426">
    <property type="entry name" value="TonB-dep_rcpt-like"/>
</dbReference>
<dbReference type="Proteomes" id="UP001595693">
    <property type="component" value="Unassembled WGS sequence"/>
</dbReference>
<dbReference type="CDD" id="cd01347">
    <property type="entry name" value="ligand_gated_channel"/>
    <property type="match status" value="1"/>
</dbReference>
<feature type="signal peptide" evidence="16">
    <location>
        <begin position="1"/>
        <end position="29"/>
    </location>
</feature>
<keyword evidence="6 14" id="KW-0812">Transmembrane</keyword>
<evidence type="ECO:0000256" key="12">
    <source>
        <dbReference type="ARBA" id="ARBA00023170"/>
    </source>
</evidence>
<keyword evidence="4 14" id="KW-1134">Transmembrane beta strand</keyword>